<accession>A0AAJ6G7N5</accession>
<dbReference type="InterPro" id="IPR036770">
    <property type="entry name" value="Ankyrin_rpt-contain_sf"/>
</dbReference>
<reference evidence="5" key="1">
    <citation type="submission" date="2022-06" db="EMBL/GenBank/DDBJ databases">
        <title>Brachyspira pilosicoli from pigs in Switzerland.</title>
        <authorList>
            <person name="Schmitt S."/>
            <person name="Arnold M."/>
            <person name="Rossano A."/>
            <person name="Perreten V."/>
        </authorList>
    </citation>
    <scope>NUCLEOTIDE SEQUENCE</scope>
    <source>
        <strain evidence="5">MEI4028</strain>
    </source>
</reference>
<dbReference type="PROSITE" id="PS50297">
    <property type="entry name" value="ANK_REP_REGION"/>
    <property type="match status" value="1"/>
</dbReference>
<sequence length="189" mass="21154">MKKLILSFLLGIFTISCSNNNNILDAILNNDLEGLKKLINKENINTGITIKDEVSILDRSYEINKETPIILAVLNKNKDMIRYLLDNGADPSIYDGRERNAFLWACGAGDVEIIQMLVEHDHNLVNSRTGNNANGIIIAADFRNIDVFEYLVKDLGLDVNHMDDLGVTALLLSRKKEAKEKLIELGATR</sequence>
<gene>
    <name evidence="5" type="ORF">NEH99_07235</name>
</gene>
<feature type="repeat" description="ANK" evidence="3">
    <location>
        <begin position="64"/>
        <end position="96"/>
    </location>
</feature>
<evidence type="ECO:0000256" key="1">
    <source>
        <dbReference type="ARBA" id="ARBA00022737"/>
    </source>
</evidence>
<dbReference type="Proteomes" id="UP001242021">
    <property type="component" value="Chromosome"/>
</dbReference>
<organism evidence="5 6">
    <name type="scientific">Brachyspira pilosicoli</name>
    <name type="common">Serpulina pilosicoli</name>
    <dbReference type="NCBI Taxonomy" id="52584"/>
    <lineage>
        <taxon>Bacteria</taxon>
        <taxon>Pseudomonadati</taxon>
        <taxon>Spirochaetota</taxon>
        <taxon>Spirochaetia</taxon>
        <taxon>Brachyspirales</taxon>
        <taxon>Brachyspiraceae</taxon>
        <taxon>Brachyspira</taxon>
    </lineage>
</organism>
<feature type="signal peptide" evidence="4">
    <location>
        <begin position="1"/>
        <end position="18"/>
    </location>
</feature>
<dbReference type="SUPFAM" id="SSF48403">
    <property type="entry name" value="Ankyrin repeat"/>
    <property type="match status" value="1"/>
</dbReference>
<evidence type="ECO:0000313" key="6">
    <source>
        <dbReference type="Proteomes" id="UP001242021"/>
    </source>
</evidence>
<dbReference type="EMBL" id="CP098754">
    <property type="protein sequence ID" value="WIH94083.1"/>
    <property type="molecule type" value="Genomic_DNA"/>
</dbReference>
<dbReference type="PROSITE" id="PS51257">
    <property type="entry name" value="PROKAR_LIPOPROTEIN"/>
    <property type="match status" value="1"/>
</dbReference>
<proteinExistence type="predicted"/>
<dbReference type="Pfam" id="PF12796">
    <property type="entry name" value="Ank_2"/>
    <property type="match status" value="1"/>
</dbReference>
<dbReference type="Gene3D" id="1.25.40.20">
    <property type="entry name" value="Ankyrin repeat-containing domain"/>
    <property type="match status" value="1"/>
</dbReference>
<keyword evidence="2 3" id="KW-0040">ANK repeat</keyword>
<dbReference type="PROSITE" id="PS50088">
    <property type="entry name" value="ANK_REPEAT"/>
    <property type="match status" value="1"/>
</dbReference>
<dbReference type="AlphaFoldDB" id="A0AAJ6G7N5"/>
<dbReference type="PANTHER" id="PTHR24198">
    <property type="entry name" value="ANKYRIN REPEAT AND PROTEIN KINASE DOMAIN-CONTAINING PROTEIN"/>
    <property type="match status" value="1"/>
</dbReference>
<evidence type="ECO:0000256" key="3">
    <source>
        <dbReference type="PROSITE-ProRule" id="PRU00023"/>
    </source>
</evidence>
<dbReference type="InterPro" id="IPR002110">
    <property type="entry name" value="Ankyrin_rpt"/>
</dbReference>
<name>A0AAJ6G7N5_BRAPL</name>
<keyword evidence="1" id="KW-0677">Repeat</keyword>
<dbReference type="SMART" id="SM00248">
    <property type="entry name" value="ANK"/>
    <property type="match status" value="4"/>
</dbReference>
<feature type="chain" id="PRO_5042510438" evidence="4">
    <location>
        <begin position="19"/>
        <end position="189"/>
    </location>
</feature>
<protein>
    <submittedName>
        <fullName evidence="5">Ankyrin repeat domain-containing protein</fullName>
    </submittedName>
</protein>
<keyword evidence="4" id="KW-0732">Signal</keyword>
<evidence type="ECO:0000313" key="5">
    <source>
        <dbReference type="EMBL" id="WIH94083.1"/>
    </source>
</evidence>
<dbReference type="RefSeq" id="WP_284602377.1">
    <property type="nucleotide sequence ID" value="NZ_CP098752.1"/>
</dbReference>
<dbReference type="PANTHER" id="PTHR24198:SF165">
    <property type="entry name" value="ANKYRIN REPEAT-CONTAINING PROTEIN-RELATED"/>
    <property type="match status" value="1"/>
</dbReference>
<evidence type="ECO:0000256" key="2">
    <source>
        <dbReference type="ARBA" id="ARBA00023043"/>
    </source>
</evidence>
<evidence type="ECO:0000256" key="4">
    <source>
        <dbReference type="SAM" id="SignalP"/>
    </source>
</evidence>